<keyword evidence="11" id="KW-1185">Reference proteome</keyword>
<dbReference type="SUPFAM" id="SSF161098">
    <property type="entry name" value="MetI-like"/>
    <property type="match status" value="1"/>
</dbReference>
<evidence type="ECO:0000313" key="10">
    <source>
        <dbReference type="EMBL" id="MBE9403850.1"/>
    </source>
</evidence>
<feature type="transmembrane region" description="Helical" evidence="7">
    <location>
        <begin position="250"/>
        <end position="270"/>
    </location>
</feature>
<evidence type="ECO:0000256" key="2">
    <source>
        <dbReference type="ARBA" id="ARBA00022448"/>
    </source>
</evidence>
<dbReference type="InterPro" id="IPR000515">
    <property type="entry name" value="MetI-like"/>
</dbReference>
<evidence type="ECO:0000259" key="9">
    <source>
        <dbReference type="PROSITE" id="PS50928"/>
    </source>
</evidence>
<feature type="transmembrane region" description="Helical" evidence="7">
    <location>
        <begin position="115"/>
        <end position="136"/>
    </location>
</feature>
<dbReference type="Pfam" id="PF00528">
    <property type="entry name" value="BPD_transp_1"/>
    <property type="match status" value="1"/>
</dbReference>
<keyword evidence="5 7" id="KW-1133">Transmembrane helix</keyword>
<evidence type="ECO:0000256" key="1">
    <source>
        <dbReference type="ARBA" id="ARBA00004651"/>
    </source>
</evidence>
<feature type="transmembrane region" description="Helical" evidence="7">
    <location>
        <begin position="305"/>
        <end position="326"/>
    </location>
</feature>
<feature type="domain" description="ABC transmembrane type-1" evidence="9">
    <location>
        <begin position="110"/>
        <end position="325"/>
    </location>
</feature>
<keyword evidence="4 7" id="KW-0812">Transmembrane</keyword>
<dbReference type="PANTHER" id="PTHR30193:SF37">
    <property type="entry name" value="INNER MEMBRANE ABC TRANSPORTER PERMEASE PROTEIN YCJO"/>
    <property type="match status" value="1"/>
</dbReference>
<name>A0ABR9W084_9MICO</name>
<dbReference type="EMBL" id="JADEYR010000005">
    <property type="protein sequence ID" value="MBE9403850.1"/>
    <property type="molecule type" value="Genomic_DNA"/>
</dbReference>
<sequence length="336" mass="37031">MSERAAQAPVPDTVTPGGQFARTSAEVAREHDASEPDTAPPQRRRRRGKDGAWPFVFLAPLMLGIVVFYFWPIVATVLNSFSTFGPFGGRTFAGLENYAKLFQDSFIPRAILNTAIYTGIVLLGIPIAVGIASLLTQKGLRFSRFYQILFFLPAVSMPVAVALVWRMIFNKEFGIINYALSLVGIEGPYWVTAPGWSLLAVSIVGLWSSLPLAVIILSAGLQGIPPELYEAAQLDGAGPARQFRSVTVPLLTPSIFFLTIITAINGFQLFDLLFAMMGQANPAMADTQSLVYLFYAEAFRQNDQGYASVIALLILLIIGLITLLQFRMQRRWVHYE</sequence>
<dbReference type="CDD" id="cd06261">
    <property type="entry name" value="TM_PBP2"/>
    <property type="match status" value="1"/>
</dbReference>
<feature type="region of interest" description="Disordered" evidence="8">
    <location>
        <begin position="1"/>
        <end position="47"/>
    </location>
</feature>
<gene>
    <name evidence="10" type="ORF">IOE58_06495</name>
</gene>
<dbReference type="PROSITE" id="PS50928">
    <property type="entry name" value="ABC_TM1"/>
    <property type="match status" value="1"/>
</dbReference>
<dbReference type="Gene3D" id="1.10.3720.10">
    <property type="entry name" value="MetI-like"/>
    <property type="match status" value="1"/>
</dbReference>
<comment type="caution">
    <text evidence="10">The sequence shown here is derived from an EMBL/GenBank/DDBJ whole genome shotgun (WGS) entry which is preliminary data.</text>
</comment>
<dbReference type="Proteomes" id="UP000644727">
    <property type="component" value="Unassembled WGS sequence"/>
</dbReference>
<keyword evidence="2 7" id="KW-0813">Transport</keyword>
<comment type="similarity">
    <text evidence="7">Belongs to the binding-protein-dependent transport system permease family.</text>
</comment>
<comment type="subcellular location">
    <subcellularLocation>
        <location evidence="1 7">Cell membrane</location>
        <topology evidence="1 7">Multi-pass membrane protein</topology>
    </subcellularLocation>
</comment>
<organism evidence="10 11">
    <name type="scientific">Brachybacterium epidermidis</name>
    <dbReference type="NCBI Taxonomy" id="2781983"/>
    <lineage>
        <taxon>Bacteria</taxon>
        <taxon>Bacillati</taxon>
        <taxon>Actinomycetota</taxon>
        <taxon>Actinomycetes</taxon>
        <taxon>Micrococcales</taxon>
        <taxon>Dermabacteraceae</taxon>
        <taxon>Brachybacterium</taxon>
    </lineage>
</organism>
<feature type="transmembrane region" description="Helical" evidence="7">
    <location>
        <begin position="148"/>
        <end position="169"/>
    </location>
</feature>
<accession>A0ABR9W084</accession>
<evidence type="ECO:0000256" key="8">
    <source>
        <dbReference type="SAM" id="MobiDB-lite"/>
    </source>
</evidence>
<dbReference type="InterPro" id="IPR035906">
    <property type="entry name" value="MetI-like_sf"/>
</dbReference>
<evidence type="ECO:0000256" key="7">
    <source>
        <dbReference type="RuleBase" id="RU363032"/>
    </source>
</evidence>
<feature type="transmembrane region" description="Helical" evidence="7">
    <location>
        <begin position="189"/>
        <end position="217"/>
    </location>
</feature>
<keyword evidence="3" id="KW-1003">Cell membrane</keyword>
<evidence type="ECO:0000313" key="11">
    <source>
        <dbReference type="Proteomes" id="UP000644727"/>
    </source>
</evidence>
<protein>
    <submittedName>
        <fullName evidence="10">ABC transporter permease subunit</fullName>
    </submittedName>
</protein>
<evidence type="ECO:0000256" key="4">
    <source>
        <dbReference type="ARBA" id="ARBA00022692"/>
    </source>
</evidence>
<evidence type="ECO:0000256" key="3">
    <source>
        <dbReference type="ARBA" id="ARBA00022475"/>
    </source>
</evidence>
<proteinExistence type="inferred from homology"/>
<dbReference type="InterPro" id="IPR051393">
    <property type="entry name" value="ABC_transporter_permease"/>
</dbReference>
<reference evidence="10 11" key="1">
    <citation type="submission" date="2020-10" db="EMBL/GenBank/DDBJ databases">
        <title>Draft genome and description of Brachybacterium epidermidis sp nov.</title>
        <authorList>
            <person name="Boxberger M."/>
            <person name="La Scola B."/>
        </authorList>
    </citation>
    <scope>NUCLEOTIDE SEQUENCE [LARGE SCALE GENOMIC DNA]</scope>
    <source>
        <strain evidence="10 11">Marseille-Q2903</strain>
    </source>
</reference>
<feature type="transmembrane region" description="Helical" evidence="7">
    <location>
        <begin position="52"/>
        <end position="71"/>
    </location>
</feature>
<evidence type="ECO:0000256" key="6">
    <source>
        <dbReference type="ARBA" id="ARBA00023136"/>
    </source>
</evidence>
<dbReference type="RefSeq" id="WP_193865606.1">
    <property type="nucleotide sequence ID" value="NZ_JADEYR010000005.1"/>
</dbReference>
<evidence type="ECO:0000256" key="5">
    <source>
        <dbReference type="ARBA" id="ARBA00022989"/>
    </source>
</evidence>
<keyword evidence="6 7" id="KW-0472">Membrane</keyword>
<dbReference type="PANTHER" id="PTHR30193">
    <property type="entry name" value="ABC TRANSPORTER PERMEASE PROTEIN"/>
    <property type="match status" value="1"/>
</dbReference>